<dbReference type="Proteomes" id="UP001058271">
    <property type="component" value="Chromosome"/>
</dbReference>
<proteinExistence type="predicted"/>
<sequence>MPSRYTGLPTITVPTPDGGTVTMGAPRIASPPDRVAGVYVVRDGTRLDLLARAVVGDSTAWWRIADANATGDATDLEIPGRRVALPGA</sequence>
<protein>
    <submittedName>
        <fullName evidence="2">LysM domain-containing protein</fullName>
    </submittedName>
</protein>
<feature type="region of interest" description="Disordered" evidence="1">
    <location>
        <begin position="1"/>
        <end position="27"/>
    </location>
</feature>
<accession>A0ABY5ZBX4</accession>
<reference evidence="2" key="1">
    <citation type="submission" date="2021-04" db="EMBL/GenBank/DDBJ databases">
        <title>Biosynthetic gene clusters of Dactylosporangioum roseum.</title>
        <authorList>
            <person name="Hartkoorn R.C."/>
            <person name="Beaudoing E."/>
            <person name="Hot D."/>
            <person name="Moureu S."/>
        </authorList>
    </citation>
    <scope>NUCLEOTIDE SEQUENCE</scope>
    <source>
        <strain evidence="2">NRRL B-16295</strain>
    </source>
</reference>
<evidence type="ECO:0000313" key="2">
    <source>
        <dbReference type="EMBL" id="UWZ39154.1"/>
    </source>
</evidence>
<name>A0ABY5ZBX4_9ACTN</name>
<organism evidence="2 3">
    <name type="scientific">Dactylosporangium roseum</name>
    <dbReference type="NCBI Taxonomy" id="47989"/>
    <lineage>
        <taxon>Bacteria</taxon>
        <taxon>Bacillati</taxon>
        <taxon>Actinomycetota</taxon>
        <taxon>Actinomycetes</taxon>
        <taxon>Micromonosporales</taxon>
        <taxon>Micromonosporaceae</taxon>
        <taxon>Dactylosporangium</taxon>
    </lineage>
</organism>
<gene>
    <name evidence="2" type="ORF">Drose_13540</name>
</gene>
<dbReference type="RefSeq" id="WP_260728554.1">
    <property type="nucleotide sequence ID" value="NZ_BAAABS010000015.1"/>
</dbReference>
<keyword evidence="3" id="KW-1185">Reference proteome</keyword>
<evidence type="ECO:0000256" key="1">
    <source>
        <dbReference type="SAM" id="MobiDB-lite"/>
    </source>
</evidence>
<dbReference type="EMBL" id="CP073721">
    <property type="protein sequence ID" value="UWZ39154.1"/>
    <property type="molecule type" value="Genomic_DNA"/>
</dbReference>
<evidence type="ECO:0000313" key="3">
    <source>
        <dbReference type="Proteomes" id="UP001058271"/>
    </source>
</evidence>